<feature type="region of interest" description="Disordered" evidence="5">
    <location>
        <begin position="213"/>
        <end position="423"/>
    </location>
</feature>
<reference evidence="7" key="1">
    <citation type="journal article" date="2023" name="Genome Biol. Evol.">
        <title>First Whole Genome Sequence and Flow Cytometry Genome Size Data for the Lichen-Forming Fungus Ramalina farinacea (Ascomycota).</title>
        <authorList>
            <person name="Llewellyn T."/>
            <person name="Mian S."/>
            <person name="Hill R."/>
            <person name="Leitch I.J."/>
            <person name="Gaya E."/>
        </authorList>
    </citation>
    <scope>NUCLEOTIDE SEQUENCE</scope>
    <source>
        <strain evidence="7">LIQ254RAFAR</strain>
    </source>
</reference>
<feature type="compositionally biased region" description="Basic and acidic residues" evidence="5">
    <location>
        <begin position="381"/>
        <end position="410"/>
    </location>
</feature>
<dbReference type="InterPro" id="IPR004827">
    <property type="entry name" value="bZIP"/>
</dbReference>
<comment type="caution">
    <text evidence="7">The sequence shown here is derived from an EMBL/GenBank/DDBJ whole genome shotgun (WGS) entry which is preliminary data.</text>
</comment>
<dbReference type="PANTHER" id="PTHR19304">
    <property type="entry name" value="CYCLIC-AMP RESPONSE ELEMENT BINDING PROTEIN"/>
    <property type="match status" value="1"/>
</dbReference>
<dbReference type="InterPro" id="IPR021755">
    <property type="entry name" value="TF_Aft1_HRA"/>
</dbReference>
<feature type="compositionally biased region" description="Polar residues" evidence="5">
    <location>
        <begin position="222"/>
        <end position="231"/>
    </location>
</feature>
<feature type="compositionally biased region" description="Polar residues" evidence="5">
    <location>
        <begin position="59"/>
        <end position="70"/>
    </location>
</feature>
<feature type="compositionally biased region" description="Polar residues" evidence="5">
    <location>
        <begin position="242"/>
        <end position="252"/>
    </location>
</feature>
<sequence length="504" mass="53021">MDSKNIVIKSEDPQLSNKDPPDQTDAKGAASQAATQPLAPPPRPAPTHTASDQVDYFSGSHTGNPGNNTHFSREPNPFEKSFGAPSSEASDSKSLLPPVASLTSPAPLAPEGASTGGYNFASSLRSGPLSPAMLGGPVGSGTDYFGPQASTAFPGVTPNESSLRTGLTPGGGGSMFPAPSPGSQAFIQSLANGGATPSTIDFHRTAINAAQASKNKDFAGNEGSSQESKSIPASAMDPLLRQQPTQPQSFGQHDNDAANGLYLLAQATNDPQANQFPSHTNTNGPPGRQVDTSPTMTGSIGRHGSLPESGQGSGDGSDGGEQGKMATRSRGKRASGGKGAGSSNGKRKAEETSAKQTSAKKQKNGSISQDIGSYDSDDEQVNIKEEQYHNDGRKMTDEEKRKNFLERNRYDPMGSSPQGQRKKQWLQNLQAKVEMFTTENDSLTAQVHGLREEIVGLKSLLLAHKDCPAGQHQGLGTYFQQQEYNSHQNPYGMGIPNGMGNQRR</sequence>
<evidence type="ECO:0000256" key="1">
    <source>
        <dbReference type="ARBA" id="ARBA00004123"/>
    </source>
</evidence>
<dbReference type="InterPro" id="IPR046347">
    <property type="entry name" value="bZIP_sf"/>
</dbReference>
<dbReference type="AlphaFoldDB" id="A0AA43QES7"/>
<feature type="region of interest" description="Disordered" evidence="5">
    <location>
        <begin position="1"/>
        <end position="199"/>
    </location>
</feature>
<keyword evidence="3" id="KW-0804">Transcription</keyword>
<gene>
    <name evidence="7" type="primary">SKO1</name>
    <name evidence="7" type="ORF">OHK93_000399</name>
</gene>
<dbReference type="SUPFAM" id="SSF57959">
    <property type="entry name" value="Leucine zipper domain"/>
    <property type="match status" value="1"/>
</dbReference>
<organism evidence="7 8">
    <name type="scientific">Ramalina farinacea</name>
    <dbReference type="NCBI Taxonomy" id="258253"/>
    <lineage>
        <taxon>Eukaryota</taxon>
        <taxon>Fungi</taxon>
        <taxon>Dikarya</taxon>
        <taxon>Ascomycota</taxon>
        <taxon>Pezizomycotina</taxon>
        <taxon>Lecanoromycetes</taxon>
        <taxon>OSLEUM clade</taxon>
        <taxon>Lecanoromycetidae</taxon>
        <taxon>Lecanorales</taxon>
        <taxon>Lecanorineae</taxon>
        <taxon>Ramalinaceae</taxon>
        <taxon>Ramalina</taxon>
    </lineage>
</organism>
<proteinExistence type="predicted"/>
<keyword evidence="8" id="KW-1185">Reference proteome</keyword>
<dbReference type="SMART" id="SM00338">
    <property type="entry name" value="BRLZ"/>
    <property type="match status" value="1"/>
</dbReference>
<dbReference type="Pfam" id="PF11787">
    <property type="entry name" value="Aft1_HRR"/>
    <property type="match status" value="1"/>
</dbReference>
<evidence type="ECO:0000313" key="7">
    <source>
        <dbReference type="EMBL" id="MDI1485262.1"/>
    </source>
</evidence>
<name>A0AA43QES7_9LECA</name>
<dbReference type="InterPro" id="IPR051027">
    <property type="entry name" value="bZIP_transcription_factors"/>
</dbReference>
<feature type="compositionally biased region" description="Polar residues" evidence="5">
    <location>
        <begin position="266"/>
        <end position="298"/>
    </location>
</feature>
<dbReference type="GO" id="GO:0003700">
    <property type="term" value="F:DNA-binding transcription factor activity"/>
    <property type="evidence" value="ECO:0007669"/>
    <property type="project" value="InterPro"/>
</dbReference>
<dbReference type="Proteomes" id="UP001161017">
    <property type="component" value="Unassembled WGS sequence"/>
</dbReference>
<dbReference type="CDD" id="cd14687">
    <property type="entry name" value="bZIP_ATF2"/>
    <property type="match status" value="1"/>
</dbReference>
<evidence type="ECO:0000256" key="2">
    <source>
        <dbReference type="ARBA" id="ARBA00023015"/>
    </source>
</evidence>
<protein>
    <submittedName>
        <fullName evidence="7">Transcription factor</fullName>
    </submittedName>
</protein>
<dbReference type="InterPro" id="IPR020956">
    <property type="entry name" value="TF_Aft1_OSM"/>
</dbReference>
<evidence type="ECO:0000256" key="3">
    <source>
        <dbReference type="ARBA" id="ARBA00023163"/>
    </source>
</evidence>
<dbReference type="EMBL" id="JAPUFD010000001">
    <property type="protein sequence ID" value="MDI1485262.1"/>
    <property type="molecule type" value="Genomic_DNA"/>
</dbReference>
<dbReference type="Pfam" id="PF11785">
    <property type="entry name" value="Aft1_OSA"/>
    <property type="match status" value="1"/>
</dbReference>
<dbReference type="Gene3D" id="1.20.5.170">
    <property type="match status" value="1"/>
</dbReference>
<comment type="subcellular location">
    <subcellularLocation>
        <location evidence="1">Nucleus</location>
    </subcellularLocation>
</comment>
<feature type="domain" description="BZIP" evidence="6">
    <location>
        <begin position="396"/>
        <end position="463"/>
    </location>
</feature>
<feature type="compositionally biased region" description="Polar residues" evidence="5">
    <location>
        <begin position="116"/>
        <end position="125"/>
    </location>
</feature>
<evidence type="ECO:0000256" key="4">
    <source>
        <dbReference type="ARBA" id="ARBA00023242"/>
    </source>
</evidence>
<keyword evidence="2" id="KW-0805">Transcription regulation</keyword>
<evidence type="ECO:0000259" key="6">
    <source>
        <dbReference type="SMART" id="SM00338"/>
    </source>
</evidence>
<dbReference type="GO" id="GO:0005634">
    <property type="term" value="C:nucleus"/>
    <property type="evidence" value="ECO:0007669"/>
    <property type="project" value="UniProtKB-SubCell"/>
</dbReference>
<feature type="compositionally biased region" description="Gly residues" evidence="5">
    <location>
        <begin position="311"/>
        <end position="322"/>
    </location>
</feature>
<keyword evidence="4" id="KW-0539">Nucleus</keyword>
<accession>A0AA43QES7</accession>
<evidence type="ECO:0000313" key="8">
    <source>
        <dbReference type="Proteomes" id="UP001161017"/>
    </source>
</evidence>
<evidence type="ECO:0000256" key="5">
    <source>
        <dbReference type="SAM" id="MobiDB-lite"/>
    </source>
</evidence>
<dbReference type="InterPro" id="IPR021756">
    <property type="entry name" value="TF_Aft1_HRR"/>
</dbReference>
<feature type="compositionally biased region" description="Polar residues" evidence="5">
    <location>
        <begin position="181"/>
        <end position="199"/>
    </location>
</feature>
<dbReference type="Pfam" id="PF11786">
    <property type="entry name" value="Aft1_HRA"/>
    <property type="match status" value="1"/>
</dbReference>